<sequence length="280" mass="30204">MASHLALSPSTATILTPLSFIYNLSAQFYGLFSTPNMKDVNDANLSVFSPQPYMVALFFFPMQVAQALWIGRLWKVVRREREGGAGGGDGRDGSEMGAYAGVLVVGNACVGTWLFFWNSSHLALSNIFVAITLLTHLLYLTTALPPLRRSSPSSLLTHVVAKTYTGISVLDLLHNTSAAYFAGLAAPTGAVRVLTGLGFAVGAALSDWMLGACLVYDLAAFSVGQRGREDGGVQSREWSHVLGWFCLGTAAVVLVRNLCRPPYSEERGDYTRIQEDDEGI</sequence>
<reference evidence="2 3" key="1">
    <citation type="submission" date="2024-04" db="EMBL/GenBank/DDBJ databases">
        <title>Phyllosticta paracitricarpa is synonymous to the EU quarantine fungus P. citricarpa based on phylogenomic analyses.</title>
        <authorList>
            <consortium name="Lawrence Berkeley National Laboratory"/>
            <person name="Van Ingen-Buijs V.A."/>
            <person name="Van Westerhoven A.C."/>
            <person name="Haridas S."/>
            <person name="Skiadas P."/>
            <person name="Martin F."/>
            <person name="Groenewald J.Z."/>
            <person name="Crous P.W."/>
            <person name="Seidl M.F."/>
        </authorList>
    </citation>
    <scope>NUCLEOTIDE SEQUENCE [LARGE SCALE GENOMIC DNA]</scope>
    <source>
        <strain evidence="2 3">CBS 122670</strain>
    </source>
</reference>
<gene>
    <name evidence="2" type="ORF">IWX46DRAFT_621507</name>
</gene>
<evidence type="ECO:0000313" key="3">
    <source>
        <dbReference type="Proteomes" id="UP001365128"/>
    </source>
</evidence>
<protein>
    <submittedName>
        <fullName evidence="2">Uncharacterized protein</fullName>
    </submittedName>
</protein>
<feature type="transmembrane region" description="Helical" evidence="1">
    <location>
        <begin position="98"/>
        <end position="116"/>
    </location>
</feature>
<feature type="transmembrane region" description="Helical" evidence="1">
    <location>
        <begin position="241"/>
        <end position="259"/>
    </location>
</feature>
<proteinExistence type="predicted"/>
<organism evidence="2 3">
    <name type="scientific">Phyllosticta citricarpa</name>
    <dbReference type="NCBI Taxonomy" id="55181"/>
    <lineage>
        <taxon>Eukaryota</taxon>
        <taxon>Fungi</taxon>
        <taxon>Dikarya</taxon>
        <taxon>Ascomycota</taxon>
        <taxon>Pezizomycotina</taxon>
        <taxon>Dothideomycetes</taxon>
        <taxon>Dothideomycetes incertae sedis</taxon>
        <taxon>Botryosphaeriales</taxon>
        <taxon>Phyllostictaceae</taxon>
        <taxon>Phyllosticta</taxon>
    </lineage>
</organism>
<evidence type="ECO:0000256" key="1">
    <source>
        <dbReference type="SAM" id="Phobius"/>
    </source>
</evidence>
<accession>A0ABR1LYD0</accession>
<feature type="transmembrane region" description="Helical" evidence="1">
    <location>
        <begin position="12"/>
        <end position="32"/>
    </location>
</feature>
<evidence type="ECO:0000313" key="2">
    <source>
        <dbReference type="EMBL" id="KAK7540193.1"/>
    </source>
</evidence>
<comment type="caution">
    <text evidence="2">The sequence shown here is derived from an EMBL/GenBank/DDBJ whole genome shotgun (WGS) entry which is preliminary data.</text>
</comment>
<keyword evidence="1" id="KW-0472">Membrane</keyword>
<feature type="transmembrane region" description="Helical" evidence="1">
    <location>
        <begin position="197"/>
        <end position="221"/>
    </location>
</feature>
<keyword evidence="1" id="KW-1133">Transmembrane helix</keyword>
<feature type="transmembrane region" description="Helical" evidence="1">
    <location>
        <begin position="122"/>
        <end position="140"/>
    </location>
</feature>
<keyword evidence="3" id="KW-1185">Reference proteome</keyword>
<dbReference type="EMBL" id="JBBPDW010000027">
    <property type="protein sequence ID" value="KAK7540193.1"/>
    <property type="molecule type" value="Genomic_DNA"/>
</dbReference>
<name>A0ABR1LYD0_9PEZI</name>
<feature type="transmembrane region" description="Helical" evidence="1">
    <location>
        <begin position="52"/>
        <end position="71"/>
    </location>
</feature>
<keyword evidence="1" id="KW-0812">Transmembrane</keyword>
<dbReference type="Proteomes" id="UP001365128">
    <property type="component" value="Unassembled WGS sequence"/>
</dbReference>